<dbReference type="InterPro" id="IPR011010">
    <property type="entry name" value="DNA_brk_join_enz"/>
</dbReference>
<evidence type="ECO:0000313" key="3">
    <source>
        <dbReference type="EMBL" id="NYI78545.1"/>
    </source>
</evidence>
<dbReference type="GO" id="GO:0015074">
    <property type="term" value="P:DNA integration"/>
    <property type="evidence" value="ECO:0007669"/>
    <property type="project" value="InterPro"/>
</dbReference>
<dbReference type="InterPro" id="IPR013762">
    <property type="entry name" value="Integrase-like_cat_sf"/>
</dbReference>
<evidence type="ECO:0000256" key="1">
    <source>
        <dbReference type="ARBA" id="ARBA00023172"/>
    </source>
</evidence>
<evidence type="ECO:0000313" key="4">
    <source>
        <dbReference type="Proteomes" id="UP000564496"/>
    </source>
</evidence>
<dbReference type="Proteomes" id="UP000564496">
    <property type="component" value="Unassembled WGS sequence"/>
</dbReference>
<dbReference type="AlphaFoldDB" id="A0A7Z0IT48"/>
<name>A0A7Z0IT48_9ACTN</name>
<keyword evidence="4" id="KW-1185">Reference proteome</keyword>
<accession>A0A7Z0IT48</accession>
<keyword evidence="1" id="KW-0233">DNA recombination</keyword>
<dbReference type="InterPro" id="IPR002104">
    <property type="entry name" value="Integrase_catalytic"/>
</dbReference>
<protein>
    <submittedName>
        <fullName evidence="3">Integrase</fullName>
    </submittedName>
</protein>
<organism evidence="3 4">
    <name type="scientific">Nocardioides panzhihuensis</name>
    <dbReference type="NCBI Taxonomy" id="860243"/>
    <lineage>
        <taxon>Bacteria</taxon>
        <taxon>Bacillati</taxon>
        <taxon>Actinomycetota</taxon>
        <taxon>Actinomycetes</taxon>
        <taxon>Propionibacteriales</taxon>
        <taxon>Nocardioidaceae</taxon>
        <taxon>Nocardioides</taxon>
    </lineage>
</organism>
<reference evidence="3 4" key="1">
    <citation type="submission" date="2020-07" db="EMBL/GenBank/DDBJ databases">
        <title>Sequencing the genomes of 1000 actinobacteria strains.</title>
        <authorList>
            <person name="Klenk H.-P."/>
        </authorList>
    </citation>
    <scope>NUCLEOTIDE SEQUENCE [LARGE SCALE GENOMIC DNA]</scope>
    <source>
        <strain evidence="3 4">DSM 26487</strain>
    </source>
</reference>
<dbReference type="SUPFAM" id="SSF56349">
    <property type="entry name" value="DNA breaking-rejoining enzymes"/>
    <property type="match status" value="1"/>
</dbReference>
<dbReference type="RefSeq" id="WP_179658855.1">
    <property type="nucleotide sequence ID" value="NZ_JACBZR010000001.1"/>
</dbReference>
<evidence type="ECO:0000259" key="2">
    <source>
        <dbReference type="PROSITE" id="PS51898"/>
    </source>
</evidence>
<dbReference type="GO" id="GO:0006310">
    <property type="term" value="P:DNA recombination"/>
    <property type="evidence" value="ECO:0007669"/>
    <property type="project" value="UniProtKB-KW"/>
</dbReference>
<dbReference type="Gene3D" id="1.10.443.10">
    <property type="entry name" value="Intergrase catalytic core"/>
    <property type="match status" value="1"/>
</dbReference>
<dbReference type="GO" id="GO:0003677">
    <property type="term" value="F:DNA binding"/>
    <property type="evidence" value="ECO:0007669"/>
    <property type="project" value="InterPro"/>
</dbReference>
<proteinExistence type="predicted"/>
<dbReference type="EMBL" id="JACBZR010000001">
    <property type="protein sequence ID" value="NYI78545.1"/>
    <property type="molecule type" value="Genomic_DNA"/>
</dbReference>
<comment type="caution">
    <text evidence="3">The sequence shown here is derived from an EMBL/GenBank/DDBJ whole genome shotgun (WGS) entry which is preliminary data.</text>
</comment>
<dbReference type="PROSITE" id="PS51898">
    <property type="entry name" value="TYR_RECOMBINASE"/>
    <property type="match status" value="1"/>
</dbReference>
<sequence>MATRPDWLNHRAYAIGYDGIRGLQAVSTQATSSAWPTPRVHDLRHTRAALWLGGGADPKVLQRILGHASAA</sequence>
<feature type="domain" description="Tyr recombinase" evidence="2">
    <location>
        <begin position="1"/>
        <end position="71"/>
    </location>
</feature>
<gene>
    <name evidence="3" type="ORF">BJ988_003193</name>
</gene>